<evidence type="ECO:0000259" key="5">
    <source>
        <dbReference type="PROSITE" id="PS50931"/>
    </source>
</evidence>
<dbReference type="CDD" id="cd05466">
    <property type="entry name" value="PBP2_LTTR_substrate"/>
    <property type="match status" value="1"/>
</dbReference>
<keyword evidence="2" id="KW-0805">Transcription regulation</keyword>
<dbReference type="Gene3D" id="3.40.190.290">
    <property type="match status" value="1"/>
</dbReference>
<dbReference type="PRINTS" id="PR00039">
    <property type="entry name" value="HTHLYSR"/>
</dbReference>
<dbReference type="SUPFAM" id="SSF53850">
    <property type="entry name" value="Periplasmic binding protein-like II"/>
    <property type="match status" value="1"/>
</dbReference>
<name>A0A3G8MB57_9HYPH</name>
<organism evidence="6 8">
    <name type="scientific">Methylocystis rosea</name>
    <dbReference type="NCBI Taxonomy" id="173366"/>
    <lineage>
        <taxon>Bacteria</taxon>
        <taxon>Pseudomonadati</taxon>
        <taxon>Pseudomonadota</taxon>
        <taxon>Alphaproteobacteria</taxon>
        <taxon>Hyphomicrobiales</taxon>
        <taxon>Methylocystaceae</taxon>
        <taxon>Methylocystis</taxon>
    </lineage>
</organism>
<evidence type="ECO:0000313" key="7">
    <source>
        <dbReference type="EMBL" id="QGM93527.1"/>
    </source>
</evidence>
<dbReference type="AlphaFoldDB" id="A0A3G8MB57"/>
<sequence>MIDKLEFLIAVAKEKSFSRAAEICGVTQPTLSAGVKQLEDSLGVLLVNRSSRFHGLTAEGERVLEWAKRIVGDARAMRQEVRTLKEGLTGQLKIAVIPTALGIVSALTTPYREKHPAVRFSVISASSSEVLTMLDNLEIDAGITYLDNEPLGRVRTVPLCSERYRLLTFADNPLGNRDRVTWADVGRIDLCLLTPDMQNRRIVEQLIRKGGSEPVPILESNDVILLFDHVRSGRWATVLPEKLAKTLNVAAPLRSIPIVEPEAVHEIGLVAPQREPVIPLVAALVSEAKKLAESHTLDG</sequence>
<dbReference type="GO" id="GO:0003677">
    <property type="term" value="F:DNA binding"/>
    <property type="evidence" value="ECO:0007669"/>
    <property type="project" value="UniProtKB-KW"/>
</dbReference>
<dbReference type="Gene3D" id="1.10.10.10">
    <property type="entry name" value="Winged helix-like DNA-binding domain superfamily/Winged helix DNA-binding domain"/>
    <property type="match status" value="1"/>
</dbReference>
<dbReference type="PANTHER" id="PTHR30419:SF31">
    <property type="entry name" value="BLR3139 PROTEIN"/>
    <property type="match status" value="1"/>
</dbReference>
<dbReference type="PROSITE" id="PS50931">
    <property type="entry name" value="HTH_LYSR"/>
    <property type="match status" value="1"/>
</dbReference>
<reference evidence="9" key="2">
    <citation type="submission" date="2019-09" db="EMBL/GenBank/DDBJ databases">
        <title>Isolation and complete genome sequencing of Methylocystis species.</title>
        <authorList>
            <person name="Rumah B.L."/>
            <person name="Stead C.E."/>
            <person name="Stevens B.C."/>
            <person name="Minton N.P."/>
            <person name="Grosse-Honebrink A."/>
            <person name="Zhang Y."/>
        </authorList>
    </citation>
    <scope>NUCLEOTIDE SEQUENCE [LARGE SCALE GENOMIC DNA]</scope>
    <source>
        <strain evidence="9">BRCS1</strain>
    </source>
</reference>
<keyword evidence="3" id="KW-0238">DNA-binding</keyword>
<dbReference type="FunFam" id="1.10.10.10:FF:000001">
    <property type="entry name" value="LysR family transcriptional regulator"/>
    <property type="match status" value="1"/>
</dbReference>
<evidence type="ECO:0000256" key="2">
    <source>
        <dbReference type="ARBA" id="ARBA00023015"/>
    </source>
</evidence>
<feature type="domain" description="HTH lysR-type" evidence="5">
    <location>
        <begin position="1"/>
        <end position="57"/>
    </location>
</feature>
<dbReference type="InterPro" id="IPR036390">
    <property type="entry name" value="WH_DNA-bd_sf"/>
</dbReference>
<dbReference type="Pfam" id="PF00126">
    <property type="entry name" value="HTH_1"/>
    <property type="match status" value="1"/>
</dbReference>
<dbReference type="RefSeq" id="WP_029648327.1">
    <property type="nucleotide sequence ID" value="NZ_CP034086.1"/>
</dbReference>
<accession>A0A3G8MB57</accession>
<evidence type="ECO:0000256" key="3">
    <source>
        <dbReference type="ARBA" id="ARBA00023125"/>
    </source>
</evidence>
<gene>
    <name evidence="6" type="ORF">EHO51_01440</name>
    <name evidence="7" type="ORF">F7D13_05530</name>
</gene>
<comment type="similarity">
    <text evidence="1">Belongs to the LysR transcriptional regulatory family.</text>
</comment>
<reference evidence="6 8" key="1">
    <citation type="submission" date="2018-11" db="EMBL/GenBank/DDBJ databases">
        <title>Genome squencing of methanotrophic bacteria isolated from alkaline groundwater in Korea.</title>
        <authorList>
            <person name="Nguyen L.N."/>
        </authorList>
    </citation>
    <scope>NUCLEOTIDE SEQUENCE [LARGE SCALE GENOMIC DNA]</scope>
    <source>
        <strain evidence="6 8">GW6</strain>
    </source>
</reference>
<evidence type="ECO:0000313" key="8">
    <source>
        <dbReference type="Proteomes" id="UP000273982"/>
    </source>
</evidence>
<dbReference type="GO" id="GO:0005829">
    <property type="term" value="C:cytosol"/>
    <property type="evidence" value="ECO:0007669"/>
    <property type="project" value="TreeGrafter"/>
</dbReference>
<dbReference type="InterPro" id="IPR005119">
    <property type="entry name" value="LysR_subst-bd"/>
</dbReference>
<dbReference type="InterPro" id="IPR036388">
    <property type="entry name" value="WH-like_DNA-bd_sf"/>
</dbReference>
<evidence type="ECO:0000313" key="9">
    <source>
        <dbReference type="Proteomes" id="UP000424673"/>
    </source>
</evidence>
<dbReference type="InterPro" id="IPR000847">
    <property type="entry name" value="LysR_HTH_N"/>
</dbReference>
<dbReference type="Proteomes" id="UP000273982">
    <property type="component" value="Chromosome"/>
</dbReference>
<dbReference type="InterPro" id="IPR050950">
    <property type="entry name" value="HTH-type_LysR_regulators"/>
</dbReference>
<keyword evidence="4" id="KW-0804">Transcription</keyword>
<dbReference type="Pfam" id="PF03466">
    <property type="entry name" value="LysR_substrate"/>
    <property type="match status" value="1"/>
</dbReference>
<dbReference type="SUPFAM" id="SSF46785">
    <property type="entry name" value="Winged helix' DNA-binding domain"/>
    <property type="match status" value="1"/>
</dbReference>
<dbReference type="EMBL" id="CP034086">
    <property type="protein sequence ID" value="AZG78452.1"/>
    <property type="molecule type" value="Genomic_DNA"/>
</dbReference>
<dbReference type="PANTHER" id="PTHR30419">
    <property type="entry name" value="HTH-TYPE TRANSCRIPTIONAL REGULATOR YBHD"/>
    <property type="match status" value="1"/>
</dbReference>
<keyword evidence="9" id="KW-1185">Reference proteome</keyword>
<reference evidence="7 9" key="3">
    <citation type="journal article" date="2021" name="AMB Express">
        <title>Isolation and characterisation of Methylocystis spp. for poly-3-hydroxybutyrate production using waste methane feedstocks.</title>
        <authorList>
            <person name="Rumah B.L."/>
            <person name="Stead C.E."/>
            <person name="Claxton Stevens B.H."/>
            <person name="Minton N.P."/>
            <person name="Grosse-Honebrink A."/>
            <person name="Zhang Y."/>
        </authorList>
    </citation>
    <scope>NUCLEOTIDE SEQUENCE [LARGE SCALE GENOMIC DNA]</scope>
    <source>
        <strain evidence="7 9">BRCS1</strain>
    </source>
</reference>
<dbReference type="KEGG" id="mros:EHO51_01440"/>
<evidence type="ECO:0000313" key="6">
    <source>
        <dbReference type="EMBL" id="AZG78452.1"/>
    </source>
</evidence>
<proteinExistence type="inferred from homology"/>
<evidence type="ECO:0000256" key="4">
    <source>
        <dbReference type="ARBA" id="ARBA00023163"/>
    </source>
</evidence>
<protein>
    <submittedName>
        <fullName evidence="6">LysR family transcriptional regulator</fullName>
    </submittedName>
</protein>
<dbReference type="EMBL" id="CP044328">
    <property type="protein sequence ID" value="QGM93527.1"/>
    <property type="molecule type" value="Genomic_DNA"/>
</dbReference>
<evidence type="ECO:0000256" key="1">
    <source>
        <dbReference type="ARBA" id="ARBA00009437"/>
    </source>
</evidence>
<dbReference type="Proteomes" id="UP000424673">
    <property type="component" value="Chromosome"/>
</dbReference>
<dbReference type="GO" id="GO:0003700">
    <property type="term" value="F:DNA-binding transcription factor activity"/>
    <property type="evidence" value="ECO:0007669"/>
    <property type="project" value="InterPro"/>
</dbReference>